<dbReference type="Proteomes" id="UP000323994">
    <property type="component" value="Unassembled WGS sequence"/>
</dbReference>
<dbReference type="RefSeq" id="WP_139014901.1">
    <property type="nucleotide sequence ID" value="NZ_VBSN01000076.1"/>
</dbReference>
<evidence type="ECO:0000256" key="1">
    <source>
        <dbReference type="SAM" id="SignalP"/>
    </source>
</evidence>
<evidence type="ECO:0000313" key="4">
    <source>
        <dbReference type="Proteomes" id="UP000323994"/>
    </source>
</evidence>
<dbReference type="PROSITE" id="PS51257">
    <property type="entry name" value="PROKAR_LIPOPROTEIN"/>
    <property type="match status" value="1"/>
</dbReference>
<dbReference type="EMBL" id="VBSN01000076">
    <property type="protein sequence ID" value="KAA6430470.1"/>
    <property type="molecule type" value="Genomic_DNA"/>
</dbReference>
<proteinExistence type="predicted"/>
<reference evidence="3 4" key="1">
    <citation type="submission" date="2019-05" db="EMBL/GenBank/DDBJ databases">
        <authorList>
            <person name="Qu J.-H."/>
        </authorList>
    </citation>
    <scope>NUCLEOTIDE SEQUENCE [LARGE SCALE GENOMIC DNA]</scope>
    <source>
        <strain evidence="3 4">NS28</strain>
    </source>
</reference>
<evidence type="ECO:0000313" key="3">
    <source>
        <dbReference type="EMBL" id="KAA6430470.1"/>
    </source>
</evidence>
<feature type="signal peptide" evidence="1">
    <location>
        <begin position="1"/>
        <end position="19"/>
    </location>
</feature>
<protein>
    <submittedName>
        <fullName evidence="3">Lipocalin family protein</fullName>
    </submittedName>
</protein>
<dbReference type="Gene3D" id="2.40.128.280">
    <property type="match status" value="1"/>
</dbReference>
<feature type="chain" id="PRO_5024454471" evidence="1">
    <location>
        <begin position="20"/>
        <end position="240"/>
    </location>
</feature>
<accession>A0A5M8Q6M7</accession>
<dbReference type="OrthoDB" id="794403at2"/>
<dbReference type="InterPro" id="IPR024311">
    <property type="entry name" value="Lipocalin-like"/>
</dbReference>
<feature type="domain" description="Lipocalin-like" evidence="2">
    <location>
        <begin position="24"/>
        <end position="114"/>
    </location>
</feature>
<organism evidence="3 4">
    <name type="scientific">Dyadobacter flavalbus</name>
    <dbReference type="NCBI Taxonomy" id="2579942"/>
    <lineage>
        <taxon>Bacteria</taxon>
        <taxon>Pseudomonadati</taxon>
        <taxon>Bacteroidota</taxon>
        <taxon>Cytophagia</taxon>
        <taxon>Cytophagales</taxon>
        <taxon>Spirosomataceae</taxon>
        <taxon>Dyadobacter</taxon>
    </lineage>
</organism>
<keyword evidence="4" id="KW-1185">Reference proteome</keyword>
<dbReference type="AlphaFoldDB" id="A0A5M8Q6M7"/>
<comment type="caution">
    <text evidence="3">The sequence shown here is derived from an EMBL/GenBank/DDBJ whole genome shotgun (WGS) entry which is preliminary data.</text>
</comment>
<keyword evidence="1" id="KW-0732">Signal</keyword>
<dbReference type="Pfam" id="PF12702">
    <property type="entry name" value="Lipocalin_3"/>
    <property type="match status" value="1"/>
</dbReference>
<gene>
    <name evidence="3" type="ORF">FEM33_26090</name>
</gene>
<evidence type="ECO:0000259" key="2">
    <source>
        <dbReference type="Pfam" id="PF12702"/>
    </source>
</evidence>
<sequence>MKKYIPVLIVLFCILQACNKESGSISGNWVTEMPGQPQHKYGFSLKDDGNASSINMKNLNYEKWEKQGDLLILKGSNPENKQSSGITETLKIVSVADSTLILEKPDGKRIKYVRTAEVEKVVNNFEIYECFAYINKKDSAFMHLNVADSIVTGDLVYIFFEKDKNQGKIIGKMRGDTLVAKYHFISEGVLSTRDVIFLKNSSTWTEGFGETEEKAGLTAFKDRTKISFKKGLPFKGVPCK</sequence>
<name>A0A5M8Q6M7_9BACT</name>